<keyword evidence="1" id="KW-0472">Membrane</keyword>
<dbReference type="EMBL" id="CAUOFW020000825">
    <property type="protein sequence ID" value="CAK9137577.1"/>
    <property type="molecule type" value="Genomic_DNA"/>
</dbReference>
<keyword evidence="1" id="KW-1133">Transmembrane helix</keyword>
<evidence type="ECO:0000313" key="2">
    <source>
        <dbReference type="EMBL" id="CAK9137577.1"/>
    </source>
</evidence>
<proteinExistence type="predicted"/>
<feature type="transmembrane region" description="Helical" evidence="1">
    <location>
        <begin position="227"/>
        <end position="249"/>
    </location>
</feature>
<dbReference type="AlphaFoldDB" id="A0ABC8R6A0"/>
<evidence type="ECO:0000256" key="1">
    <source>
        <dbReference type="SAM" id="Phobius"/>
    </source>
</evidence>
<name>A0ABC8R6A0_9AQUA</name>
<accession>A0ABC8R6A0</accession>
<reference evidence="2 3" key="1">
    <citation type="submission" date="2024-02" db="EMBL/GenBank/DDBJ databases">
        <authorList>
            <person name="Vignale AGUSTIN F."/>
            <person name="Sosa J E."/>
            <person name="Modenutti C."/>
        </authorList>
    </citation>
    <scope>NUCLEOTIDE SEQUENCE [LARGE SCALE GENOMIC DNA]</scope>
</reference>
<evidence type="ECO:0000313" key="3">
    <source>
        <dbReference type="Proteomes" id="UP001642360"/>
    </source>
</evidence>
<feature type="transmembrane region" description="Helical" evidence="1">
    <location>
        <begin position="185"/>
        <end position="207"/>
    </location>
</feature>
<dbReference type="Proteomes" id="UP001642360">
    <property type="component" value="Unassembled WGS sequence"/>
</dbReference>
<dbReference type="PANTHER" id="PTHR48223">
    <property type="entry name" value="DEFECTIVE 2759, PUTATIVE ISOFORM 1-RELATED"/>
    <property type="match status" value="1"/>
</dbReference>
<sequence length="340" mass="38402">MALATHHVQGSYQAFTSMPSWNSGLKLKCYITTLHMVGNTNRINSVKCKSCLRVGAPFVLGPRGKSLKISAFKGIGQNDESGAQASGSKLQNNSVKFSYVPQESETSTNSPKVKNVPVSYTSEAHETIAGSPAIQELFKNWLSLLRTPSPNQVVDEIIEEPSKRAISETQNGIQNKESGGILKAVWSNFLGLDATIKIPLLIFIPWYLSVNAIYGADVSKELTPLWIFGPLIVALYIKMFRGLFALYVFSFKQTVKVVKNVPNYYLVAYNYISHGKLKDDIRAHLWQHIVDIKNLDYKELPKRKMKELEGWLVEKYLDFVESIWPYYCRAIRFLKRANLI</sequence>
<protein>
    <recommendedName>
        <fullName evidence="4">Embryo defective 2759</fullName>
    </recommendedName>
</protein>
<dbReference type="PANTHER" id="PTHR48223:SF1">
    <property type="entry name" value="ABC TRANSMEMBRANE TYPE-1 DOMAIN-CONTAINING PROTEIN"/>
    <property type="match status" value="1"/>
</dbReference>
<evidence type="ECO:0008006" key="4">
    <source>
        <dbReference type="Google" id="ProtNLM"/>
    </source>
</evidence>
<comment type="caution">
    <text evidence="2">The sequence shown here is derived from an EMBL/GenBank/DDBJ whole genome shotgun (WGS) entry which is preliminary data.</text>
</comment>
<gene>
    <name evidence="2" type="ORF">ILEXP_LOCUS4591</name>
</gene>
<organism evidence="2 3">
    <name type="scientific">Ilex paraguariensis</name>
    <name type="common">yerba mate</name>
    <dbReference type="NCBI Taxonomy" id="185542"/>
    <lineage>
        <taxon>Eukaryota</taxon>
        <taxon>Viridiplantae</taxon>
        <taxon>Streptophyta</taxon>
        <taxon>Embryophyta</taxon>
        <taxon>Tracheophyta</taxon>
        <taxon>Spermatophyta</taxon>
        <taxon>Magnoliopsida</taxon>
        <taxon>eudicotyledons</taxon>
        <taxon>Gunneridae</taxon>
        <taxon>Pentapetalae</taxon>
        <taxon>asterids</taxon>
        <taxon>campanulids</taxon>
        <taxon>Aquifoliales</taxon>
        <taxon>Aquifoliaceae</taxon>
        <taxon>Ilex</taxon>
    </lineage>
</organism>
<keyword evidence="1" id="KW-0812">Transmembrane</keyword>
<keyword evidence="3" id="KW-1185">Reference proteome</keyword>